<name>A0A4R4A3X5_MARGR</name>
<dbReference type="SUPFAM" id="SSF52540">
    <property type="entry name" value="P-loop containing nucleoside triphosphate hydrolases"/>
    <property type="match status" value="2"/>
</dbReference>
<evidence type="ECO:0000259" key="14">
    <source>
        <dbReference type="PROSITE" id="PS50893"/>
    </source>
</evidence>
<evidence type="ECO:0000256" key="4">
    <source>
        <dbReference type="ARBA" id="ARBA00022741"/>
    </source>
</evidence>
<evidence type="ECO:0000256" key="2">
    <source>
        <dbReference type="ARBA" id="ARBA00022490"/>
    </source>
</evidence>
<dbReference type="PROSITE" id="PS00211">
    <property type="entry name" value="ABC_TRANSPORTER_1"/>
    <property type="match status" value="1"/>
</dbReference>
<dbReference type="Gene3D" id="1.20.1580.10">
    <property type="entry name" value="ABC transporter ATPase like domain"/>
    <property type="match status" value="2"/>
</dbReference>
<dbReference type="GO" id="GO:0006281">
    <property type="term" value="P:DNA repair"/>
    <property type="evidence" value="ECO:0007669"/>
    <property type="project" value="UniProtKB-KW"/>
</dbReference>
<evidence type="ECO:0000256" key="3">
    <source>
        <dbReference type="ARBA" id="ARBA00022737"/>
    </source>
</evidence>
<feature type="domain" description="ABC transporter" evidence="14">
    <location>
        <begin position="292"/>
        <end position="587"/>
    </location>
</feature>
<organism evidence="15 16">
    <name type="scientific">Marichromatium gracile</name>
    <name type="common">Chromatium gracile</name>
    <dbReference type="NCBI Taxonomy" id="1048"/>
    <lineage>
        <taxon>Bacteria</taxon>
        <taxon>Pseudomonadati</taxon>
        <taxon>Pseudomonadota</taxon>
        <taxon>Gammaproteobacteria</taxon>
        <taxon>Chromatiales</taxon>
        <taxon>Chromatiaceae</taxon>
        <taxon>Marichromatium</taxon>
    </lineage>
</organism>
<dbReference type="PROSITE" id="PS50893">
    <property type="entry name" value="ABC_TRANSPORTER_2"/>
    <property type="match status" value="1"/>
</dbReference>
<gene>
    <name evidence="15" type="ORF">EDC29_1252</name>
</gene>
<proteinExistence type="inferred from homology"/>
<dbReference type="InterPro" id="IPR027417">
    <property type="entry name" value="P-loop_NTPase"/>
</dbReference>
<evidence type="ECO:0000313" key="15">
    <source>
        <dbReference type="EMBL" id="TCW32007.1"/>
    </source>
</evidence>
<evidence type="ECO:0000256" key="7">
    <source>
        <dbReference type="ARBA" id="ARBA00022840"/>
    </source>
</evidence>
<dbReference type="PANTHER" id="PTHR43152">
    <property type="entry name" value="UVRABC SYSTEM PROTEIN A"/>
    <property type="match status" value="1"/>
</dbReference>
<dbReference type="InterPro" id="IPR003593">
    <property type="entry name" value="AAA+_ATPase"/>
</dbReference>
<evidence type="ECO:0000256" key="13">
    <source>
        <dbReference type="ARBA" id="ARBA00042156"/>
    </source>
</evidence>
<evidence type="ECO:0000313" key="16">
    <source>
        <dbReference type="Proteomes" id="UP000295247"/>
    </source>
</evidence>
<evidence type="ECO:0000256" key="11">
    <source>
        <dbReference type="ARBA" id="ARBA00038000"/>
    </source>
</evidence>
<keyword evidence="2" id="KW-0963">Cytoplasm</keyword>
<dbReference type="GO" id="GO:0016887">
    <property type="term" value="F:ATP hydrolysis activity"/>
    <property type="evidence" value="ECO:0007669"/>
    <property type="project" value="InterPro"/>
</dbReference>
<comment type="subcellular location">
    <subcellularLocation>
        <location evidence="1">Cytoplasm</location>
    </subcellularLocation>
</comment>
<keyword evidence="4" id="KW-0547">Nucleotide-binding</keyword>
<evidence type="ECO:0000256" key="9">
    <source>
        <dbReference type="ARBA" id="ARBA00023125"/>
    </source>
</evidence>
<evidence type="ECO:0000256" key="12">
    <source>
        <dbReference type="ARBA" id="ARBA00039316"/>
    </source>
</evidence>
<sequence>MNKSLQQGAIRHRTWKVGGRYWNIVAAVGMFDMNKPLQYFSDDEMEKLLFHPPLEYSNHDPGYVQTFTYEGIISRLMKRASDSRGGKEYDAQFFVNAPCHQCGGSRLNAAARAVRVCGYSVVDLLNMEVRRLRPLLDGLEGVVAQRIVSAVTGRLEHLEQVGVGYLTMNRSIDTLSGGEAQRVKLARQLGSAFREIIYVLDEPSAGLHPADSERLVTLLRSLAAKQNSVVVVEHDLAIIRKADVIVDVGPHAGSYGGKVLKAGTPEEIAETDSPTGLALSGRHTIPLPKCRRKCTKALEVRQASLNNLKGVSAHFYKSALNCITGVSGSGKSSLIKELLRQIPDAIVIDQSPIGSSSRSVVVTYVDAFDDMRAEFARATGMPPSLFAFNSEGACPVCEGLGYTRLDMHFLGDLKEVCEACNGRRFNEKTLSYRYAGHTIADVLDLTVEQAQDVFRSPEVRKRFQILLEVGVGYLRLGQSLTELSGGERQRIKIAQRLSRKGYTYVLDEPTRGLHPVDVGMLVRILDRLVDAGNTVVVVEHDLDLVKCADWIVDLGPGGGTEGGTIVAEGTPEEVAANRNSVSGKYLAEALGMAAR</sequence>
<evidence type="ECO:0000256" key="6">
    <source>
        <dbReference type="ARBA" id="ARBA00022769"/>
    </source>
</evidence>
<keyword evidence="8" id="KW-0267">Excision nuclease</keyword>
<comment type="similarity">
    <text evidence="11">Belongs to the ABC transporter superfamily. UvrA family.</text>
</comment>
<dbReference type="EMBL" id="SMDC01000025">
    <property type="protein sequence ID" value="TCW32007.1"/>
    <property type="molecule type" value="Genomic_DNA"/>
</dbReference>
<dbReference type="GO" id="GO:0003677">
    <property type="term" value="F:DNA binding"/>
    <property type="evidence" value="ECO:0007669"/>
    <property type="project" value="UniProtKB-KW"/>
</dbReference>
<evidence type="ECO:0000256" key="5">
    <source>
        <dbReference type="ARBA" id="ARBA00022763"/>
    </source>
</evidence>
<comment type="caution">
    <text evidence="15">The sequence shown here is derived from an EMBL/GenBank/DDBJ whole genome shotgun (WGS) entry which is preliminary data.</text>
</comment>
<dbReference type="GO" id="GO:0004518">
    <property type="term" value="F:nuclease activity"/>
    <property type="evidence" value="ECO:0007669"/>
    <property type="project" value="UniProtKB-KW"/>
</dbReference>
<dbReference type="PANTHER" id="PTHR43152:SF3">
    <property type="entry name" value="UVRABC SYSTEM PROTEIN A"/>
    <property type="match status" value="1"/>
</dbReference>
<protein>
    <recommendedName>
        <fullName evidence="12">UvrABC system protein A</fullName>
    </recommendedName>
    <alternativeName>
        <fullName evidence="13">Excinuclease ABC subunit A</fullName>
    </alternativeName>
</protein>
<keyword evidence="10" id="KW-0234">DNA repair</keyword>
<dbReference type="Pfam" id="PF00005">
    <property type="entry name" value="ABC_tran"/>
    <property type="match status" value="1"/>
</dbReference>
<dbReference type="InterPro" id="IPR017871">
    <property type="entry name" value="ABC_transporter-like_CS"/>
</dbReference>
<dbReference type="SMART" id="SM00382">
    <property type="entry name" value="AAA"/>
    <property type="match status" value="1"/>
</dbReference>
<reference evidence="15 16" key="1">
    <citation type="submission" date="2019-03" db="EMBL/GenBank/DDBJ databases">
        <title>Genomic Encyclopedia of Type Strains, Phase IV (KMG-IV): sequencing the most valuable type-strain genomes for metagenomic binning, comparative biology and taxonomic classification.</title>
        <authorList>
            <person name="Goeker M."/>
        </authorList>
    </citation>
    <scope>NUCLEOTIDE SEQUENCE [LARGE SCALE GENOMIC DNA]</scope>
    <source>
        <strain evidence="15 16">DSM 203</strain>
    </source>
</reference>
<keyword evidence="5" id="KW-0227">DNA damage</keyword>
<dbReference type="GO" id="GO:0005737">
    <property type="term" value="C:cytoplasm"/>
    <property type="evidence" value="ECO:0007669"/>
    <property type="project" value="UniProtKB-SubCell"/>
</dbReference>
<dbReference type="Proteomes" id="UP000295247">
    <property type="component" value="Unassembled WGS sequence"/>
</dbReference>
<keyword evidence="6" id="KW-0228">DNA excision</keyword>
<accession>A0A4R4A3X5</accession>
<dbReference type="AlphaFoldDB" id="A0A4R4A3X5"/>
<dbReference type="InterPro" id="IPR003439">
    <property type="entry name" value="ABC_transporter-like_ATP-bd"/>
</dbReference>
<dbReference type="Gene3D" id="1.10.8.280">
    <property type="entry name" value="ABC transporter ATPase domain-like"/>
    <property type="match status" value="1"/>
</dbReference>
<evidence type="ECO:0000256" key="10">
    <source>
        <dbReference type="ARBA" id="ARBA00023204"/>
    </source>
</evidence>
<dbReference type="Gene3D" id="3.40.50.300">
    <property type="entry name" value="P-loop containing nucleotide triphosphate hydrolases"/>
    <property type="match status" value="3"/>
</dbReference>
<keyword evidence="3" id="KW-0677">Repeat</keyword>
<dbReference type="GO" id="GO:0005524">
    <property type="term" value="F:ATP binding"/>
    <property type="evidence" value="ECO:0007669"/>
    <property type="project" value="UniProtKB-KW"/>
</dbReference>
<keyword evidence="9" id="KW-0238">DNA-binding</keyword>
<evidence type="ECO:0000256" key="8">
    <source>
        <dbReference type="ARBA" id="ARBA00022881"/>
    </source>
</evidence>
<evidence type="ECO:0000256" key="1">
    <source>
        <dbReference type="ARBA" id="ARBA00004496"/>
    </source>
</evidence>
<keyword evidence="7" id="KW-0067">ATP-binding</keyword>